<reference evidence="3 4" key="1">
    <citation type="journal article" date="2015" name="Nature">
        <title>rRNA introns, odd ribosomes, and small enigmatic genomes across a large radiation of phyla.</title>
        <authorList>
            <person name="Brown C.T."/>
            <person name="Hug L.A."/>
            <person name="Thomas B.C."/>
            <person name="Sharon I."/>
            <person name="Castelle C.J."/>
            <person name="Singh A."/>
            <person name="Wilkins M.J."/>
            <person name="Williams K.H."/>
            <person name="Banfield J.F."/>
        </authorList>
    </citation>
    <scope>NUCLEOTIDE SEQUENCE [LARGE SCALE GENOMIC DNA]</scope>
</reference>
<gene>
    <name evidence="3" type="ORF">US91_C0002G0039</name>
</gene>
<accession>A0A0G0K654</accession>
<dbReference type="EMBL" id="LBUU01000002">
    <property type="protein sequence ID" value="KKQ70960.1"/>
    <property type="molecule type" value="Genomic_DNA"/>
</dbReference>
<protein>
    <recommendedName>
        <fullName evidence="2">AMIN domain-containing protein</fullName>
    </recommendedName>
</protein>
<dbReference type="AlphaFoldDB" id="A0A0G0K654"/>
<feature type="signal peptide" evidence="1">
    <location>
        <begin position="1"/>
        <end position="24"/>
    </location>
</feature>
<evidence type="ECO:0000313" key="3">
    <source>
        <dbReference type="EMBL" id="KKQ70960.1"/>
    </source>
</evidence>
<dbReference type="Gene3D" id="2.60.40.3500">
    <property type="match status" value="1"/>
</dbReference>
<feature type="domain" description="AMIN" evidence="2">
    <location>
        <begin position="40"/>
        <end position="125"/>
    </location>
</feature>
<comment type="caution">
    <text evidence="3">The sequence shown here is derived from an EMBL/GenBank/DDBJ whole genome shotgun (WGS) entry which is preliminary data.</text>
</comment>
<evidence type="ECO:0000259" key="2">
    <source>
        <dbReference type="Pfam" id="PF11741"/>
    </source>
</evidence>
<proteinExistence type="predicted"/>
<evidence type="ECO:0000256" key="1">
    <source>
        <dbReference type="SAM" id="SignalP"/>
    </source>
</evidence>
<name>A0A0G0K654_9BACT</name>
<dbReference type="InterPro" id="IPR021731">
    <property type="entry name" value="AMIN_dom"/>
</dbReference>
<dbReference type="Pfam" id="PF11741">
    <property type="entry name" value="AMIN"/>
    <property type="match status" value="1"/>
</dbReference>
<sequence length="457" mass="52721">MKKLVISLLFVMAVVFCFSEKSFASNTITSTEIDDIRTINKLEINFSSTPEYSTINYKDKFGNSVYVFDFPDTELSGKNRWYSPGSGESGIKKISVVRYSEKTVRVVVTIKENFAVSKVDEGKKLSFTAKNVSDAKKIKGVKPTLKNKIKKSTIDDSANIKKVVVEFEDKPKYEKSSYVDMGVRFCIYNFPNTGLKENDWHLPTDLGSEIEQVSIVSFNPQTARIVIRVPENIGIKETVKDNEIIFSSFVKKETIVKKLPEKKIITLPAEYLAAEKDKTRNEVIKKPEIEKVQISVPVQTVYKIYDNKDISRIPIREKKQENEFVKNYPIIDNRPPMVKIAIDHPKIDERTSLEENNILPNIIMRFYIKDDYANNIAYDFYNMPVVEDWHDLFKSFEKNETEDISIEMLKRVAKGEPLPVSLDYYLKTNQNPKNFLVEATNSEIDKSILEFIRNNQK</sequence>
<organism evidence="3 4">
    <name type="scientific">Candidatus Falkowbacteria bacterium GW2011_GWE1_38_31</name>
    <dbReference type="NCBI Taxonomy" id="1618638"/>
    <lineage>
        <taxon>Bacteria</taxon>
        <taxon>Candidatus Falkowiibacteriota</taxon>
    </lineage>
</organism>
<keyword evidence="1" id="KW-0732">Signal</keyword>
<evidence type="ECO:0000313" key="4">
    <source>
        <dbReference type="Proteomes" id="UP000034022"/>
    </source>
</evidence>
<feature type="chain" id="PRO_5002533074" description="AMIN domain-containing protein" evidence="1">
    <location>
        <begin position="25"/>
        <end position="457"/>
    </location>
</feature>
<dbReference type="Proteomes" id="UP000034022">
    <property type="component" value="Unassembled WGS sequence"/>
</dbReference>